<gene>
    <name evidence="2" type="ORF">SORBI_3003G195800</name>
</gene>
<feature type="transmembrane region" description="Helical" evidence="1">
    <location>
        <begin position="32"/>
        <end position="53"/>
    </location>
</feature>
<keyword evidence="1" id="KW-0812">Transmembrane</keyword>
<dbReference type="InParanoid" id="A0A1B6Q4C5"/>
<keyword evidence="3" id="KW-1185">Reference proteome</keyword>
<organism evidence="2 3">
    <name type="scientific">Sorghum bicolor</name>
    <name type="common">Sorghum</name>
    <name type="synonym">Sorghum vulgare</name>
    <dbReference type="NCBI Taxonomy" id="4558"/>
    <lineage>
        <taxon>Eukaryota</taxon>
        <taxon>Viridiplantae</taxon>
        <taxon>Streptophyta</taxon>
        <taxon>Embryophyta</taxon>
        <taxon>Tracheophyta</taxon>
        <taxon>Spermatophyta</taxon>
        <taxon>Magnoliopsida</taxon>
        <taxon>Liliopsida</taxon>
        <taxon>Poales</taxon>
        <taxon>Poaceae</taxon>
        <taxon>PACMAD clade</taxon>
        <taxon>Panicoideae</taxon>
        <taxon>Andropogonodae</taxon>
        <taxon>Andropogoneae</taxon>
        <taxon>Sorghinae</taxon>
        <taxon>Sorghum</taxon>
    </lineage>
</organism>
<dbReference type="Gramene" id="KXG32764">
    <property type="protein sequence ID" value="KXG32764"/>
    <property type="gene ID" value="SORBI_3003G195800"/>
</dbReference>
<keyword evidence="1" id="KW-0472">Membrane</keyword>
<dbReference type="EMBL" id="CM000762">
    <property type="protein sequence ID" value="KXG32764.1"/>
    <property type="molecule type" value="Genomic_DNA"/>
</dbReference>
<dbReference type="AlphaFoldDB" id="A0A1B6Q4C5"/>
<evidence type="ECO:0000313" key="3">
    <source>
        <dbReference type="Proteomes" id="UP000000768"/>
    </source>
</evidence>
<reference evidence="2 3" key="1">
    <citation type="journal article" date="2009" name="Nature">
        <title>The Sorghum bicolor genome and the diversification of grasses.</title>
        <authorList>
            <person name="Paterson A.H."/>
            <person name="Bowers J.E."/>
            <person name="Bruggmann R."/>
            <person name="Dubchak I."/>
            <person name="Grimwood J."/>
            <person name="Gundlach H."/>
            <person name="Haberer G."/>
            <person name="Hellsten U."/>
            <person name="Mitros T."/>
            <person name="Poliakov A."/>
            <person name="Schmutz J."/>
            <person name="Spannagl M."/>
            <person name="Tang H."/>
            <person name="Wang X."/>
            <person name="Wicker T."/>
            <person name="Bharti A.K."/>
            <person name="Chapman J."/>
            <person name="Feltus F.A."/>
            <person name="Gowik U."/>
            <person name="Grigoriev I.V."/>
            <person name="Lyons E."/>
            <person name="Maher C.A."/>
            <person name="Martis M."/>
            <person name="Narechania A."/>
            <person name="Otillar R.P."/>
            <person name="Penning B.W."/>
            <person name="Salamov A.A."/>
            <person name="Wang Y."/>
            <person name="Zhang L."/>
            <person name="Carpita N.C."/>
            <person name="Freeling M."/>
            <person name="Gingle A.R."/>
            <person name="Hash C.T."/>
            <person name="Keller B."/>
            <person name="Klein P."/>
            <person name="Kresovich S."/>
            <person name="McCann M.C."/>
            <person name="Ming R."/>
            <person name="Peterson D.G."/>
            <person name="Mehboob-ur-Rahman"/>
            <person name="Ware D."/>
            <person name="Westhoff P."/>
            <person name="Mayer K.F."/>
            <person name="Messing J."/>
            <person name="Rokhsar D.S."/>
        </authorList>
    </citation>
    <scope>NUCLEOTIDE SEQUENCE [LARGE SCALE GENOMIC DNA]</scope>
    <source>
        <strain evidence="3">cv. BTx623</strain>
    </source>
</reference>
<evidence type="ECO:0000256" key="1">
    <source>
        <dbReference type="SAM" id="Phobius"/>
    </source>
</evidence>
<name>A0A1B6Q4C5_SORBI</name>
<dbReference type="Proteomes" id="UP000000768">
    <property type="component" value="Chromosome 3"/>
</dbReference>
<sequence>MAGGLWELPKNRSWIRLSWSFGYSWTPLPFDALVLASFVALLVFLSLAFNALYKIHSDVDADLMMYPVSKQNFLTALLNRA</sequence>
<keyword evidence="1" id="KW-1133">Transmembrane helix</keyword>
<proteinExistence type="predicted"/>
<reference evidence="3" key="2">
    <citation type="journal article" date="2018" name="Plant J.">
        <title>The Sorghum bicolor reference genome: improved assembly, gene annotations, a transcriptome atlas, and signatures of genome organization.</title>
        <authorList>
            <person name="McCormick R.F."/>
            <person name="Truong S.K."/>
            <person name="Sreedasyam A."/>
            <person name="Jenkins J."/>
            <person name="Shu S."/>
            <person name="Sims D."/>
            <person name="Kennedy M."/>
            <person name="Amirebrahimi M."/>
            <person name="Weers B.D."/>
            <person name="McKinley B."/>
            <person name="Mattison A."/>
            <person name="Morishige D.T."/>
            <person name="Grimwood J."/>
            <person name="Schmutz J."/>
            <person name="Mullet J.E."/>
        </authorList>
    </citation>
    <scope>NUCLEOTIDE SEQUENCE [LARGE SCALE GENOMIC DNA]</scope>
    <source>
        <strain evidence="3">cv. BTx623</strain>
    </source>
</reference>
<evidence type="ECO:0000313" key="2">
    <source>
        <dbReference type="EMBL" id="KXG32764.1"/>
    </source>
</evidence>
<protein>
    <submittedName>
        <fullName evidence="2">Uncharacterized protein</fullName>
    </submittedName>
</protein>
<accession>A0A1B6Q4C5</accession>